<sequence>MDNQIRNRLATAGAVLVLVSVVVHLFGGVLELAAVASGDGTPVYAVLMPLGAILPLLLYSGYRSGLFAPLEVYTFGCGLMLLYLYAYADVHAIGILESATGLEIHGSGHDHNGHSHDHNGDGHSHDHNGDGHSHDHNGDEHSHDHDDDSTFGIVVDHLREDTAALISKSAEAGAAILFGALSVVELSNDRS</sequence>
<accession>A0AAP2Z4B4</accession>
<feature type="region of interest" description="Disordered" evidence="1">
    <location>
        <begin position="106"/>
        <end position="147"/>
    </location>
</feature>
<dbReference type="RefSeq" id="WP_338006532.1">
    <property type="nucleotide sequence ID" value="NZ_JAOPKA010000041.1"/>
</dbReference>
<evidence type="ECO:0000313" key="4">
    <source>
        <dbReference type="Proteomes" id="UP001321018"/>
    </source>
</evidence>
<feature type="transmembrane region" description="Helical" evidence="2">
    <location>
        <begin position="66"/>
        <end position="88"/>
    </location>
</feature>
<feature type="transmembrane region" description="Helical" evidence="2">
    <location>
        <begin position="12"/>
        <end position="36"/>
    </location>
</feature>
<organism evidence="3 4">
    <name type="scientific">Natronoglomus mannanivorans</name>
    <dbReference type="NCBI Taxonomy" id="2979990"/>
    <lineage>
        <taxon>Archaea</taxon>
        <taxon>Methanobacteriati</taxon>
        <taxon>Methanobacteriota</taxon>
        <taxon>Stenosarchaea group</taxon>
        <taxon>Halobacteria</taxon>
        <taxon>Halobacteriales</taxon>
        <taxon>Natrialbaceae</taxon>
        <taxon>Natronoglomus</taxon>
    </lineage>
</organism>
<dbReference type="AlphaFoldDB" id="A0AAP2Z4B4"/>
<dbReference type="Proteomes" id="UP001321018">
    <property type="component" value="Unassembled WGS sequence"/>
</dbReference>
<keyword evidence="2" id="KW-0472">Membrane</keyword>
<reference evidence="3" key="1">
    <citation type="submission" date="2022-09" db="EMBL/GenBank/DDBJ databases">
        <title>Enrichment on poylsaccharides allowed isolation of novel metabolic and taxonomic groups of Haloarchaea.</title>
        <authorList>
            <person name="Sorokin D.Y."/>
            <person name="Elcheninov A.G."/>
            <person name="Khizhniak T.V."/>
            <person name="Kolganova T.V."/>
            <person name="Kublanov I.V."/>
        </authorList>
    </citation>
    <scope>NUCLEOTIDE SEQUENCE</scope>
    <source>
        <strain evidence="3">AArc-xg1-1</strain>
    </source>
</reference>
<dbReference type="EMBL" id="JAOPKA010000041">
    <property type="protein sequence ID" value="MCU4744737.1"/>
    <property type="molecule type" value="Genomic_DNA"/>
</dbReference>
<proteinExistence type="predicted"/>
<keyword evidence="2" id="KW-1133">Transmembrane helix</keyword>
<evidence type="ECO:0000256" key="2">
    <source>
        <dbReference type="SAM" id="Phobius"/>
    </source>
</evidence>
<name>A0AAP2Z4B4_9EURY</name>
<gene>
    <name evidence="3" type="ORF">OB960_25555</name>
</gene>
<keyword evidence="2" id="KW-0812">Transmembrane</keyword>
<evidence type="ECO:0000256" key="1">
    <source>
        <dbReference type="SAM" id="MobiDB-lite"/>
    </source>
</evidence>
<protein>
    <submittedName>
        <fullName evidence="3">Uncharacterized protein</fullName>
    </submittedName>
</protein>
<comment type="caution">
    <text evidence="3">The sequence shown here is derived from an EMBL/GenBank/DDBJ whole genome shotgun (WGS) entry which is preliminary data.</text>
</comment>
<evidence type="ECO:0000313" key="3">
    <source>
        <dbReference type="EMBL" id="MCU4744737.1"/>
    </source>
</evidence>
<feature type="transmembrane region" description="Helical" evidence="2">
    <location>
        <begin position="42"/>
        <end position="59"/>
    </location>
</feature>